<dbReference type="Proteomes" id="UP000193642">
    <property type="component" value="Unassembled WGS sequence"/>
</dbReference>
<reference evidence="2 3" key="1">
    <citation type="submission" date="2016-07" db="EMBL/GenBank/DDBJ databases">
        <title>Pervasive Adenine N6-methylation of Active Genes in Fungi.</title>
        <authorList>
            <consortium name="DOE Joint Genome Institute"/>
            <person name="Mondo S.J."/>
            <person name="Dannebaum R.O."/>
            <person name="Kuo R.C."/>
            <person name="Labutti K."/>
            <person name="Haridas S."/>
            <person name="Kuo A."/>
            <person name="Salamov A."/>
            <person name="Ahrendt S.R."/>
            <person name="Lipzen A."/>
            <person name="Sullivan W."/>
            <person name="Andreopoulos W.B."/>
            <person name="Clum A."/>
            <person name="Lindquist E."/>
            <person name="Daum C."/>
            <person name="Ramamoorthy G.K."/>
            <person name="Gryganskyi A."/>
            <person name="Culley D."/>
            <person name="Magnuson J.K."/>
            <person name="James T.Y."/>
            <person name="O'Malley M.A."/>
            <person name="Stajich J.E."/>
            <person name="Spatafora J.W."/>
            <person name="Visel A."/>
            <person name="Grigoriev I.V."/>
        </authorList>
    </citation>
    <scope>NUCLEOTIDE SEQUENCE [LARGE SCALE GENOMIC DNA]</scope>
    <source>
        <strain evidence="2 3">JEL800</strain>
    </source>
</reference>
<keyword evidence="3" id="KW-1185">Reference proteome</keyword>
<feature type="compositionally biased region" description="Low complexity" evidence="1">
    <location>
        <begin position="204"/>
        <end position="220"/>
    </location>
</feature>
<name>A0A1Y2BGE5_9FUNG</name>
<feature type="compositionally biased region" description="Polar residues" evidence="1">
    <location>
        <begin position="338"/>
        <end position="349"/>
    </location>
</feature>
<accession>A0A1Y2BGE5</accession>
<dbReference type="EMBL" id="MCGO01000066">
    <property type="protein sequence ID" value="ORY33891.1"/>
    <property type="molecule type" value="Genomic_DNA"/>
</dbReference>
<gene>
    <name evidence="2" type="ORF">BCR33DRAFT_771095</name>
</gene>
<comment type="caution">
    <text evidence="2">The sequence shown here is derived from an EMBL/GenBank/DDBJ whole genome shotgun (WGS) entry which is preliminary data.</text>
</comment>
<evidence type="ECO:0008006" key="4">
    <source>
        <dbReference type="Google" id="ProtNLM"/>
    </source>
</evidence>
<proteinExistence type="predicted"/>
<feature type="region of interest" description="Disordered" evidence="1">
    <location>
        <begin position="265"/>
        <end position="287"/>
    </location>
</feature>
<feature type="region of interest" description="Disordered" evidence="1">
    <location>
        <begin position="307"/>
        <end position="424"/>
    </location>
</feature>
<feature type="compositionally biased region" description="Low complexity" evidence="1">
    <location>
        <begin position="313"/>
        <end position="337"/>
    </location>
</feature>
<organism evidence="2 3">
    <name type="scientific">Rhizoclosmatium globosum</name>
    <dbReference type="NCBI Taxonomy" id="329046"/>
    <lineage>
        <taxon>Eukaryota</taxon>
        <taxon>Fungi</taxon>
        <taxon>Fungi incertae sedis</taxon>
        <taxon>Chytridiomycota</taxon>
        <taxon>Chytridiomycota incertae sedis</taxon>
        <taxon>Chytridiomycetes</taxon>
        <taxon>Chytridiales</taxon>
        <taxon>Chytriomycetaceae</taxon>
        <taxon>Rhizoclosmatium</taxon>
    </lineage>
</organism>
<evidence type="ECO:0000313" key="3">
    <source>
        <dbReference type="Proteomes" id="UP000193642"/>
    </source>
</evidence>
<feature type="compositionally biased region" description="Polar residues" evidence="1">
    <location>
        <begin position="225"/>
        <end position="234"/>
    </location>
</feature>
<dbReference type="AlphaFoldDB" id="A0A1Y2BGE5"/>
<protein>
    <recommendedName>
        <fullName evidence="4">CCHC-type domain-containing protein</fullName>
    </recommendedName>
</protein>
<feature type="compositionally biased region" description="Polar residues" evidence="1">
    <location>
        <begin position="270"/>
        <end position="284"/>
    </location>
</feature>
<evidence type="ECO:0000256" key="1">
    <source>
        <dbReference type="SAM" id="MobiDB-lite"/>
    </source>
</evidence>
<sequence>MNSNKFATLFASLRTKLSSSSSECTLVREVVADKSAPTSTCAQKEEEEEGEVLEAVQVEVGFKRPLFDDPPLIQQQQQKKKRVRTRKKLDSVDLYLSHKYLLSQSIATQKPHQKYICIVCSLKGTHFSNNCDNPHGSPPDPKYLCVICKVPGHHVKWCPVKRGGKSSGTAQSCLDQKEWTGVGLNQDNPFAKYLNPQSSSLQLSVSSLPTSTSTSMHHSLPPNPSANTSANLFNSNSMHQSNYIPSNNTSVYSVNATGLSSSALIPPPQTFTQPSTAQLPTLSFQPPKLEEPKLTASLFLSYLSTSNSADTYTSTPSELSQPSEPSEKQQSPESQSTGNTLYAPTSSYATTHRSPSPPPPPSTSTSTHPKNPHPKPHADSSQNQAAAHPAPSAASPTPLQQPPAHSTTSTPHARTPPARTPTQN</sequence>
<feature type="region of interest" description="Disordered" evidence="1">
    <location>
        <begin position="204"/>
        <end position="234"/>
    </location>
</feature>
<evidence type="ECO:0000313" key="2">
    <source>
        <dbReference type="EMBL" id="ORY33891.1"/>
    </source>
</evidence>
<feature type="compositionally biased region" description="Low complexity" evidence="1">
    <location>
        <begin position="380"/>
        <end position="424"/>
    </location>
</feature>